<comment type="caution">
    <text evidence="1">The sequence shown here is derived from an EMBL/GenBank/DDBJ whole genome shotgun (WGS) entry which is preliminary data.</text>
</comment>
<sequence length="55" mass="6350">MLSFESVAFEPHAPNNNALAVMGTISLFIDFIVETPLLVDHRKYNINLYYHQLEL</sequence>
<evidence type="ECO:0000313" key="2">
    <source>
        <dbReference type="Proteomes" id="UP000005413"/>
    </source>
</evidence>
<evidence type="ECO:0000313" key="1">
    <source>
        <dbReference type="EMBL" id="EHJ07769.1"/>
    </source>
</evidence>
<accession>G5JJ58</accession>
<keyword evidence="2" id="KW-1185">Reference proteome</keyword>
<name>G5JJ58_9STAP</name>
<organism evidence="1 2">
    <name type="scientific">Staphylococcus simiae CCM 7213 = CCUG 51256</name>
    <dbReference type="NCBI Taxonomy" id="911238"/>
    <lineage>
        <taxon>Bacteria</taxon>
        <taxon>Bacillati</taxon>
        <taxon>Bacillota</taxon>
        <taxon>Bacilli</taxon>
        <taxon>Bacillales</taxon>
        <taxon>Staphylococcaceae</taxon>
        <taxon>Staphylococcus</taxon>
    </lineage>
</organism>
<dbReference type="AlphaFoldDB" id="G5JJ58"/>
<dbReference type="Proteomes" id="UP000005413">
    <property type="component" value="Unassembled WGS sequence"/>
</dbReference>
<dbReference type="EMBL" id="AEUN01000433">
    <property type="protein sequence ID" value="EHJ07769.1"/>
    <property type="molecule type" value="Genomic_DNA"/>
</dbReference>
<protein>
    <submittedName>
        <fullName evidence="1">Uncharacterized protein</fullName>
    </submittedName>
</protein>
<gene>
    <name evidence="1" type="ORF">SS7213T_07533</name>
</gene>
<reference evidence="1 2" key="1">
    <citation type="journal article" date="2012" name="BMC Genomics">
        <title>Comparative genomic analysis of the genus Staphylococcus including Staphylococcus aureus and its newly described sister species Staphylococcus simiae.</title>
        <authorList>
            <person name="Suzuki H."/>
            <person name="Lefebure T."/>
            <person name="Pavinski Bitar P."/>
            <person name="Stanhope M.J."/>
        </authorList>
    </citation>
    <scope>NUCLEOTIDE SEQUENCE [LARGE SCALE GENOMIC DNA]</scope>
    <source>
        <strain evidence="1 2">CCM 7213</strain>
    </source>
</reference>
<proteinExistence type="predicted"/>